<dbReference type="VEuPathDB" id="FungiDB:FOMG_19977"/>
<organism evidence="1">
    <name type="scientific">Fusarium oxysporum f. sp. melonis 26406</name>
    <dbReference type="NCBI Taxonomy" id="1089452"/>
    <lineage>
        <taxon>Eukaryota</taxon>
        <taxon>Fungi</taxon>
        <taxon>Dikarya</taxon>
        <taxon>Ascomycota</taxon>
        <taxon>Pezizomycotina</taxon>
        <taxon>Sordariomycetes</taxon>
        <taxon>Hypocreomycetidae</taxon>
        <taxon>Hypocreales</taxon>
        <taxon>Nectriaceae</taxon>
        <taxon>Fusarium</taxon>
        <taxon>Fusarium oxysporum species complex</taxon>
    </lineage>
</organism>
<dbReference type="Proteomes" id="UP000030703">
    <property type="component" value="Unassembled WGS sequence"/>
</dbReference>
<sequence length="72" mass="7776">MPHTSFPTRVVVTFGRRSTLTFLVGKSSSGAPHAFLSPPNNEAQLAIVTAVTHRRLCVGPDADIDVPLFMQN</sequence>
<dbReference type="EMBL" id="KI981173">
    <property type="protein sequence ID" value="EXK23244.1"/>
    <property type="molecule type" value="Genomic_DNA"/>
</dbReference>
<name>W9YUJ2_FUSOX</name>
<proteinExistence type="predicted"/>
<evidence type="ECO:0000313" key="1">
    <source>
        <dbReference type="EMBL" id="EXK23244.1"/>
    </source>
</evidence>
<reference evidence="1" key="1">
    <citation type="submission" date="2012-04" db="EMBL/GenBank/DDBJ databases">
        <title>The Genome Sequence of Fusarium oxysporum melonis.</title>
        <authorList>
            <consortium name="The Broad Institute Genome Sequencing Platform"/>
            <person name="Ma L.-J."/>
            <person name="Gale L.R."/>
            <person name="Schwartz D.C."/>
            <person name="Zhou S."/>
            <person name="Corby-Kistler H."/>
            <person name="Young S.K."/>
            <person name="Zeng Q."/>
            <person name="Gargeya S."/>
            <person name="Fitzgerald M."/>
            <person name="Haas B."/>
            <person name="Abouelleil A."/>
            <person name="Alvarado L."/>
            <person name="Arachchi H.M."/>
            <person name="Berlin A."/>
            <person name="Brown A."/>
            <person name="Chapman S.B."/>
            <person name="Chen Z."/>
            <person name="Dunbar C."/>
            <person name="Freedman E."/>
            <person name="Gearin G."/>
            <person name="Goldberg J."/>
            <person name="Griggs A."/>
            <person name="Gujja S."/>
            <person name="Heiman D."/>
            <person name="Howarth C."/>
            <person name="Larson L."/>
            <person name="Lui A."/>
            <person name="MacDonald P.J.P."/>
            <person name="Montmayeur A."/>
            <person name="Murphy C."/>
            <person name="Neiman D."/>
            <person name="Pearson M."/>
            <person name="Priest M."/>
            <person name="Roberts A."/>
            <person name="Saif S."/>
            <person name="Shea T."/>
            <person name="Shenoy N."/>
            <person name="Sisk P."/>
            <person name="Stolte C."/>
            <person name="Sykes S."/>
            <person name="Wortman J."/>
            <person name="Nusbaum C."/>
            <person name="Birren B."/>
        </authorList>
    </citation>
    <scope>NUCLEOTIDE SEQUENCE</scope>
    <source>
        <strain evidence="1">26406</strain>
    </source>
</reference>
<dbReference type="AlphaFoldDB" id="W9YUJ2"/>
<protein>
    <submittedName>
        <fullName evidence="1">Uncharacterized protein</fullName>
    </submittedName>
</protein>
<accession>W9YUJ2</accession>
<dbReference type="HOGENOM" id="CLU_2722319_0_0_1"/>
<gene>
    <name evidence="1" type="ORF">FOMG_19977</name>
</gene>
<reference evidence="1" key="2">
    <citation type="submission" date="2014-02" db="EMBL/GenBank/DDBJ databases">
        <title>Annotation of the Genome Sequence of Fusarium oxysporum f. sp. melonis 26406.</title>
        <authorList>
            <consortium name="The Broad Institute Genomics Platform"/>
            <person name="Ma L.-J."/>
            <person name="Corby-Kistler H."/>
            <person name="Broz K."/>
            <person name="Gale L.R."/>
            <person name="Jonkers W."/>
            <person name="O'Donnell K."/>
            <person name="Ploetz R."/>
            <person name="Steinberg C."/>
            <person name="Schwartz D.C."/>
            <person name="VanEtten H."/>
            <person name="Zhou S."/>
            <person name="Young S.K."/>
            <person name="Zeng Q."/>
            <person name="Gargeya S."/>
            <person name="Fitzgerald M."/>
            <person name="Abouelleil A."/>
            <person name="Alvarado L."/>
            <person name="Chapman S.B."/>
            <person name="Gainer-Dewar J."/>
            <person name="Goldberg J."/>
            <person name="Griggs A."/>
            <person name="Gujja S."/>
            <person name="Hansen M."/>
            <person name="Howarth C."/>
            <person name="Imamovic A."/>
            <person name="Ireland A."/>
            <person name="Larimer J."/>
            <person name="McCowan C."/>
            <person name="Murphy C."/>
            <person name="Pearson M."/>
            <person name="Poon T.W."/>
            <person name="Priest M."/>
            <person name="Roberts A."/>
            <person name="Saif S."/>
            <person name="Shea T."/>
            <person name="Sykes S."/>
            <person name="Wortman J."/>
            <person name="Nusbaum C."/>
            <person name="Birren B."/>
        </authorList>
    </citation>
    <scope>NUCLEOTIDE SEQUENCE</scope>
    <source>
        <strain evidence="1">26406</strain>
    </source>
</reference>